<keyword evidence="1" id="KW-0732">Signal</keyword>
<protein>
    <submittedName>
        <fullName evidence="2">Uncharacterized protein</fullName>
    </submittedName>
</protein>
<dbReference type="AlphaFoldDB" id="A0AA35UUR2"/>
<keyword evidence="3" id="KW-1185">Reference proteome</keyword>
<gene>
    <name evidence="2" type="ORF">LMG32879_000611</name>
</gene>
<feature type="chain" id="PRO_5041212511" evidence="1">
    <location>
        <begin position="25"/>
        <end position="82"/>
    </location>
</feature>
<comment type="caution">
    <text evidence="2">The sequence shown here is derived from an EMBL/GenBank/DDBJ whole genome shotgun (WGS) entry which is preliminary data.</text>
</comment>
<reference evidence="2" key="1">
    <citation type="submission" date="2023-03" db="EMBL/GenBank/DDBJ databases">
        <authorList>
            <person name="Cleenwerck I."/>
        </authorList>
    </citation>
    <scope>NUCLEOTIDE SEQUENCE</scope>
    <source>
        <strain evidence="2">LMG 32879</strain>
    </source>
</reference>
<name>A0AA35UUR2_9PROT</name>
<evidence type="ECO:0000313" key="2">
    <source>
        <dbReference type="EMBL" id="CAI9119786.1"/>
    </source>
</evidence>
<feature type="signal peptide" evidence="1">
    <location>
        <begin position="1"/>
        <end position="24"/>
    </location>
</feature>
<evidence type="ECO:0000256" key="1">
    <source>
        <dbReference type="SAM" id="SignalP"/>
    </source>
</evidence>
<proteinExistence type="predicted"/>
<dbReference type="EMBL" id="CATKSH010000002">
    <property type="protein sequence ID" value="CAI9119786.1"/>
    <property type="molecule type" value="Genomic_DNA"/>
</dbReference>
<organism evidence="2 3">
    <name type="scientific">Brytella acorum</name>
    <dbReference type="NCBI Taxonomy" id="2959299"/>
    <lineage>
        <taxon>Bacteria</taxon>
        <taxon>Pseudomonadati</taxon>
        <taxon>Pseudomonadota</taxon>
        <taxon>Alphaproteobacteria</taxon>
        <taxon>Acetobacterales</taxon>
        <taxon>Acetobacteraceae</taxon>
        <taxon>Brytella</taxon>
    </lineage>
</organism>
<sequence length="82" mass="8824">MISKRSTVSALLLGGALTLHGASAATKDEQAAACRGDAIRLCTFAIPNEAKITECMKKKIDQLSPRCRAMFTPQKKTKSKKS</sequence>
<accession>A0AA35UUR2</accession>
<evidence type="ECO:0000313" key="3">
    <source>
        <dbReference type="Proteomes" id="UP001176960"/>
    </source>
</evidence>
<dbReference type="Proteomes" id="UP001176960">
    <property type="component" value="Unassembled WGS sequence"/>
</dbReference>
<dbReference type="RefSeq" id="WP_289841527.1">
    <property type="nucleotide sequence ID" value="NZ_CATKSH010000002.1"/>
</dbReference>